<dbReference type="InterPro" id="IPR038330">
    <property type="entry name" value="TspO/MBR-related_sf"/>
</dbReference>
<name>A0AA39KV25_MICHY</name>
<evidence type="ECO:0000256" key="5">
    <source>
        <dbReference type="ARBA" id="ARBA00023136"/>
    </source>
</evidence>
<keyword evidence="3 6" id="KW-0812">Transmembrane</keyword>
<dbReference type="Pfam" id="PF03073">
    <property type="entry name" value="TspO_MBR"/>
    <property type="match status" value="1"/>
</dbReference>
<evidence type="ECO:0000256" key="1">
    <source>
        <dbReference type="ARBA" id="ARBA00004141"/>
    </source>
</evidence>
<dbReference type="GO" id="GO:0033013">
    <property type="term" value="P:tetrapyrrole metabolic process"/>
    <property type="evidence" value="ECO:0007669"/>
    <property type="project" value="UniProtKB-ARBA"/>
</dbReference>
<evidence type="ECO:0000256" key="2">
    <source>
        <dbReference type="ARBA" id="ARBA00007524"/>
    </source>
</evidence>
<keyword evidence="4 6" id="KW-1133">Transmembrane helix</keyword>
<reference evidence="7" key="2">
    <citation type="submission" date="2023-03" db="EMBL/GenBank/DDBJ databases">
        <authorList>
            <person name="Inwood S.N."/>
            <person name="Skelly J.G."/>
            <person name="Guhlin J."/>
            <person name="Harrop T.W.R."/>
            <person name="Goldson S.G."/>
            <person name="Dearden P.K."/>
        </authorList>
    </citation>
    <scope>NUCLEOTIDE SEQUENCE</scope>
    <source>
        <strain evidence="7">Lincoln</strain>
        <tissue evidence="7">Whole body</tissue>
    </source>
</reference>
<proteinExistence type="inferred from homology"/>
<dbReference type="FunFam" id="1.20.1260.100:FF:000001">
    <property type="entry name" value="translocator protein 2"/>
    <property type="match status" value="1"/>
</dbReference>
<keyword evidence="5 6" id="KW-0472">Membrane</keyword>
<sequence length="178" mass="20231">MYCRFYNRMPEKLLSYPVVIGIIHPNIGGWIGGFITRKNINPWYESLKKPTWTPPKWAFGPVWTGLYCSMGYASYLVHRDCGGFQSAAVPLSIYSINLALNWAWTPIFFGAHNIKLALYEIILLWGSTVVLGISFYKVNRLAGCLILPYLAWNTLATALNYVVYRDNPIAVQSVDKKD</sequence>
<protein>
    <recommendedName>
        <fullName evidence="9">Translocator protein</fullName>
    </recommendedName>
</protein>
<dbReference type="EMBL" id="JAQQBR010000006">
    <property type="protein sequence ID" value="KAK0174762.1"/>
    <property type="molecule type" value="Genomic_DNA"/>
</dbReference>
<evidence type="ECO:0008006" key="9">
    <source>
        <dbReference type="Google" id="ProtNLM"/>
    </source>
</evidence>
<dbReference type="InterPro" id="IPR004307">
    <property type="entry name" value="TspO_MBR"/>
</dbReference>
<evidence type="ECO:0000313" key="8">
    <source>
        <dbReference type="Proteomes" id="UP001168972"/>
    </source>
</evidence>
<evidence type="ECO:0000256" key="3">
    <source>
        <dbReference type="ARBA" id="ARBA00022692"/>
    </source>
</evidence>
<dbReference type="Proteomes" id="UP001168972">
    <property type="component" value="Unassembled WGS sequence"/>
</dbReference>
<comment type="caution">
    <text evidence="7">The sequence shown here is derived from an EMBL/GenBank/DDBJ whole genome shotgun (WGS) entry which is preliminary data.</text>
</comment>
<feature type="transmembrane region" description="Helical" evidence="6">
    <location>
        <begin position="116"/>
        <end position="136"/>
    </location>
</feature>
<dbReference type="PANTHER" id="PTHR10057">
    <property type="entry name" value="PERIPHERAL-TYPE BENZODIAZEPINE RECEPTOR"/>
    <property type="match status" value="1"/>
</dbReference>
<dbReference type="GO" id="GO:0005741">
    <property type="term" value="C:mitochondrial outer membrane"/>
    <property type="evidence" value="ECO:0007669"/>
    <property type="project" value="TreeGrafter"/>
</dbReference>
<reference evidence="7" key="1">
    <citation type="journal article" date="2023" name="bioRxiv">
        <title>Scaffold-level genome assemblies of two parasitoid biocontrol wasps reveal the parthenogenesis mechanism and an associated novel virus.</title>
        <authorList>
            <person name="Inwood S."/>
            <person name="Skelly J."/>
            <person name="Guhlin J."/>
            <person name="Harrop T."/>
            <person name="Goldson S."/>
            <person name="Dearden P."/>
        </authorList>
    </citation>
    <scope>NUCLEOTIDE SEQUENCE</scope>
    <source>
        <strain evidence="7">Lincoln</strain>
        <tissue evidence="7">Whole body</tissue>
    </source>
</reference>
<feature type="transmembrane region" description="Helical" evidence="6">
    <location>
        <begin position="14"/>
        <end position="36"/>
    </location>
</feature>
<comment type="subcellular location">
    <subcellularLocation>
        <location evidence="1">Membrane</location>
        <topology evidence="1">Multi-pass membrane protein</topology>
    </subcellularLocation>
</comment>
<gene>
    <name evidence="7" type="ORF">PV327_010494</name>
</gene>
<dbReference type="PIRSF" id="PIRSF005859">
    <property type="entry name" value="PBR"/>
    <property type="match status" value="1"/>
</dbReference>
<feature type="transmembrane region" description="Helical" evidence="6">
    <location>
        <begin position="57"/>
        <end position="77"/>
    </location>
</feature>
<accession>A0AA39KV25</accession>
<organism evidence="7 8">
    <name type="scientific">Microctonus hyperodae</name>
    <name type="common">Parasitoid wasp</name>
    <dbReference type="NCBI Taxonomy" id="165561"/>
    <lineage>
        <taxon>Eukaryota</taxon>
        <taxon>Metazoa</taxon>
        <taxon>Ecdysozoa</taxon>
        <taxon>Arthropoda</taxon>
        <taxon>Hexapoda</taxon>
        <taxon>Insecta</taxon>
        <taxon>Pterygota</taxon>
        <taxon>Neoptera</taxon>
        <taxon>Endopterygota</taxon>
        <taxon>Hymenoptera</taxon>
        <taxon>Apocrita</taxon>
        <taxon>Ichneumonoidea</taxon>
        <taxon>Braconidae</taxon>
        <taxon>Euphorinae</taxon>
        <taxon>Microctonus</taxon>
    </lineage>
</organism>
<dbReference type="AlphaFoldDB" id="A0AA39KV25"/>
<evidence type="ECO:0000256" key="6">
    <source>
        <dbReference type="SAM" id="Phobius"/>
    </source>
</evidence>
<keyword evidence="8" id="KW-1185">Reference proteome</keyword>
<comment type="similarity">
    <text evidence="2">Belongs to the TspO/BZRP family.</text>
</comment>
<evidence type="ECO:0000313" key="7">
    <source>
        <dbReference type="EMBL" id="KAK0174762.1"/>
    </source>
</evidence>
<dbReference type="CDD" id="cd15904">
    <property type="entry name" value="TSPO_MBR"/>
    <property type="match status" value="1"/>
</dbReference>
<feature type="transmembrane region" description="Helical" evidence="6">
    <location>
        <begin position="83"/>
        <end position="104"/>
    </location>
</feature>
<evidence type="ECO:0000256" key="4">
    <source>
        <dbReference type="ARBA" id="ARBA00022989"/>
    </source>
</evidence>
<dbReference type="PANTHER" id="PTHR10057:SF0">
    <property type="entry name" value="TRANSLOCATOR PROTEIN"/>
    <property type="match status" value="1"/>
</dbReference>
<dbReference type="Gene3D" id="1.20.1260.100">
    <property type="entry name" value="TspO/MBR protein"/>
    <property type="match status" value="1"/>
</dbReference>
<feature type="transmembrane region" description="Helical" evidence="6">
    <location>
        <begin position="142"/>
        <end position="163"/>
    </location>
</feature>